<dbReference type="InterPro" id="IPR041522">
    <property type="entry name" value="CdaR_GGDEF"/>
</dbReference>
<feature type="domain" description="CdaR GGDEF-like" evidence="4">
    <location>
        <begin position="159"/>
        <end position="260"/>
    </location>
</feature>
<dbReference type="InterPro" id="IPR012914">
    <property type="entry name" value="PucR_dom"/>
</dbReference>
<dbReference type="InterPro" id="IPR042070">
    <property type="entry name" value="PucR_C-HTH_sf"/>
</dbReference>
<sequence length="377" mass="41730">MGGFRTETSVEMLHRLTAGRFSLELCAGASGLANSVSWVYLGEDLRNVEFLRGGEFVITTGLFTKDGTTVDEFVGALIEHGCAALLVNLGPYLDRSQLSAELLARCDTTEFPLFVMPWEIHLVDIMQEISVALLDARHREGGLDAAFEAAIYQQPVPTSVLHGLHQFGFPTHAPYRVAVIHNLVDLTPIRSALNRTGVRYHIFRHDNLHVLVHGAEAPGTSESEISALLCRHSSTSVGMSATIPDLSELGSAFRRALFSLSVADLWQRPYVSFAELGALQLLFCVSDSRMLEDLCASYLGPLIAYDEAHESDLVRTLQVFLLADGSVRLTAERLPAHRNTVVYRMRRIKEILGVTLDLATEKFNLLLALYIREYLAM</sequence>
<feature type="domain" description="Purine catabolism PurC-like" evidence="2">
    <location>
        <begin position="23"/>
        <end position="131"/>
    </location>
</feature>
<dbReference type="Pfam" id="PF13556">
    <property type="entry name" value="HTH_30"/>
    <property type="match status" value="1"/>
</dbReference>
<gene>
    <name evidence="5" type="ORF">SAMN05443377_103125</name>
</gene>
<keyword evidence="6" id="KW-1185">Reference proteome</keyword>
<dbReference type="PANTHER" id="PTHR33744:SF1">
    <property type="entry name" value="DNA-BINDING TRANSCRIPTIONAL ACTIVATOR ADER"/>
    <property type="match status" value="1"/>
</dbReference>
<dbReference type="Proteomes" id="UP000198815">
    <property type="component" value="Unassembled WGS sequence"/>
</dbReference>
<dbReference type="PANTHER" id="PTHR33744">
    <property type="entry name" value="CARBOHYDRATE DIACID REGULATOR"/>
    <property type="match status" value="1"/>
</dbReference>
<evidence type="ECO:0000259" key="4">
    <source>
        <dbReference type="Pfam" id="PF17853"/>
    </source>
</evidence>
<dbReference type="Pfam" id="PF07905">
    <property type="entry name" value="PucR"/>
    <property type="match status" value="1"/>
</dbReference>
<dbReference type="RefSeq" id="WP_091967520.1">
    <property type="nucleotide sequence ID" value="NZ_FOGZ01000003.1"/>
</dbReference>
<dbReference type="AlphaFoldDB" id="A0A1H9QI08"/>
<dbReference type="Gene3D" id="1.10.10.2840">
    <property type="entry name" value="PucR C-terminal helix-turn-helix domain"/>
    <property type="match status" value="1"/>
</dbReference>
<dbReference type="EMBL" id="FOGZ01000003">
    <property type="protein sequence ID" value="SER60084.1"/>
    <property type="molecule type" value="Genomic_DNA"/>
</dbReference>
<evidence type="ECO:0000313" key="6">
    <source>
        <dbReference type="Proteomes" id="UP000198815"/>
    </source>
</evidence>
<evidence type="ECO:0000259" key="2">
    <source>
        <dbReference type="Pfam" id="PF07905"/>
    </source>
</evidence>
<proteinExistence type="inferred from homology"/>
<dbReference type="InterPro" id="IPR051448">
    <property type="entry name" value="CdaR-like_regulators"/>
</dbReference>
<evidence type="ECO:0000256" key="1">
    <source>
        <dbReference type="ARBA" id="ARBA00006754"/>
    </source>
</evidence>
<reference evidence="5 6" key="1">
    <citation type="submission" date="2016-10" db="EMBL/GenBank/DDBJ databases">
        <authorList>
            <person name="de Groot N.N."/>
        </authorList>
    </citation>
    <scope>NUCLEOTIDE SEQUENCE [LARGE SCALE GENOMIC DNA]</scope>
    <source>
        <strain evidence="5 6">DSM 16859</strain>
    </source>
</reference>
<comment type="similarity">
    <text evidence="1">Belongs to the CdaR family.</text>
</comment>
<accession>A0A1H9QI08</accession>
<feature type="domain" description="PucR C-terminal helix-turn-helix" evidence="3">
    <location>
        <begin position="313"/>
        <end position="370"/>
    </location>
</feature>
<dbReference type="Pfam" id="PF17853">
    <property type="entry name" value="GGDEF_2"/>
    <property type="match status" value="1"/>
</dbReference>
<protein>
    <submittedName>
        <fullName evidence="5">PucR C-terminal helix-turn-helix domain-containing protein</fullName>
    </submittedName>
</protein>
<dbReference type="OrthoDB" id="3190266at2"/>
<evidence type="ECO:0000259" key="3">
    <source>
        <dbReference type="Pfam" id="PF13556"/>
    </source>
</evidence>
<name>A0A1H9QI08_9ACTN</name>
<organism evidence="5 6">
    <name type="scientific">Propionibacterium cyclohexanicum</name>
    <dbReference type="NCBI Taxonomy" id="64702"/>
    <lineage>
        <taxon>Bacteria</taxon>
        <taxon>Bacillati</taxon>
        <taxon>Actinomycetota</taxon>
        <taxon>Actinomycetes</taxon>
        <taxon>Propionibacteriales</taxon>
        <taxon>Propionibacteriaceae</taxon>
        <taxon>Propionibacterium</taxon>
    </lineage>
</organism>
<evidence type="ECO:0000313" key="5">
    <source>
        <dbReference type="EMBL" id="SER60084.1"/>
    </source>
</evidence>
<dbReference type="InterPro" id="IPR025736">
    <property type="entry name" value="PucR_C-HTH_dom"/>
</dbReference>